<organism evidence="3 4">
    <name type="scientific">Kribbella deserti</name>
    <dbReference type="NCBI Taxonomy" id="1926257"/>
    <lineage>
        <taxon>Bacteria</taxon>
        <taxon>Bacillati</taxon>
        <taxon>Actinomycetota</taxon>
        <taxon>Actinomycetes</taxon>
        <taxon>Propionibacteriales</taxon>
        <taxon>Kribbellaceae</taxon>
        <taxon>Kribbella</taxon>
    </lineage>
</organism>
<keyword evidence="2" id="KW-1133">Transmembrane helix</keyword>
<gene>
    <name evidence="3" type="ORF">ACFFGN_14045</name>
</gene>
<dbReference type="InterPro" id="IPR011701">
    <property type="entry name" value="MFS"/>
</dbReference>
<proteinExistence type="predicted"/>
<keyword evidence="4" id="KW-1185">Reference proteome</keyword>
<evidence type="ECO:0000313" key="3">
    <source>
        <dbReference type="EMBL" id="MFC0625196.1"/>
    </source>
</evidence>
<feature type="region of interest" description="Disordered" evidence="1">
    <location>
        <begin position="99"/>
        <end position="166"/>
    </location>
</feature>
<dbReference type="Pfam" id="PF07690">
    <property type="entry name" value="MFS_1"/>
    <property type="match status" value="1"/>
</dbReference>
<keyword evidence="2" id="KW-0472">Membrane</keyword>
<feature type="transmembrane region" description="Helical" evidence="2">
    <location>
        <begin position="232"/>
        <end position="250"/>
    </location>
</feature>
<dbReference type="RefSeq" id="WP_380047362.1">
    <property type="nucleotide sequence ID" value="NZ_JBHLTC010000018.1"/>
</dbReference>
<comment type="caution">
    <text evidence="3">The sequence shown here is derived from an EMBL/GenBank/DDBJ whole genome shotgun (WGS) entry which is preliminary data.</text>
</comment>
<keyword evidence="2" id="KW-0812">Transmembrane</keyword>
<sequence length="257" mass="26995">MLADRYDRGRIVIAGLWILSAASYAVAIPTEQAIVADAAGLGLGRAMGIYESATLLGATIGAVTAGFLYQTGNGWQTASLAAAALLLLTAAFVRPALRATNTPNHPAPAPPTPTASKPPAQALTGDPAASTEALPKSQPSTEAPVQAATDAPAQAETEAAELSPAEKTRKDLRRLASHAGIFTLAQLALILIGHSWLLDTIQHGPPAGGRWWNWLGGNNTRSTNALTNIGRIWLIIFTIDLLWTLTTALLRHRRPNP</sequence>
<evidence type="ECO:0000256" key="1">
    <source>
        <dbReference type="SAM" id="MobiDB-lite"/>
    </source>
</evidence>
<accession>A0ABV6QKN6</accession>
<dbReference type="InterPro" id="IPR036259">
    <property type="entry name" value="MFS_trans_sf"/>
</dbReference>
<evidence type="ECO:0000313" key="4">
    <source>
        <dbReference type="Proteomes" id="UP001589890"/>
    </source>
</evidence>
<feature type="transmembrane region" description="Helical" evidence="2">
    <location>
        <begin position="12"/>
        <end position="28"/>
    </location>
</feature>
<feature type="transmembrane region" description="Helical" evidence="2">
    <location>
        <begin position="75"/>
        <end position="93"/>
    </location>
</feature>
<dbReference type="SUPFAM" id="SSF103473">
    <property type="entry name" value="MFS general substrate transporter"/>
    <property type="match status" value="1"/>
</dbReference>
<dbReference type="Proteomes" id="UP001589890">
    <property type="component" value="Unassembled WGS sequence"/>
</dbReference>
<dbReference type="Gene3D" id="1.20.1250.20">
    <property type="entry name" value="MFS general substrate transporter like domains"/>
    <property type="match status" value="1"/>
</dbReference>
<feature type="transmembrane region" description="Helical" evidence="2">
    <location>
        <begin position="175"/>
        <end position="197"/>
    </location>
</feature>
<name>A0ABV6QKN6_9ACTN</name>
<reference evidence="3 4" key="1">
    <citation type="submission" date="2024-09" db="EMBL/GenBank/DDBJ databases">
        <authorList>
            <person name="Sun Q."/>
            <person name="Mori K."/>
        </authorList>
    </citation>
    <scope>NUCLEOTIDE SEQUENCE [LARGE SCALE GENOMIC DNA]</scope>
    <source>
        <strain evidence="3 4">CGMCC 1.15906</strain>
    </source>
</reference>
<evidence type="ECO:0000256" key="2">
    <source>
        <dbReference type="SAM" id="Phobius"/>
    </source>
</evidence>
<dbReference type="EMBL" id="JBHLTC010000018">
    <property type="protein sequence ID" value="MFC0625196.1"/>
    <property type="molecule type" value="Genomic_DNA"/>
</dbReference>
<protein>
    <submittedName>
        <fullName evidence="3">MFS transporter</fullName>
    </submittedName>
</protein>